<accession>A0A0S4WZA7</accession>
<reference evidence="1" key="1">
    <citation type="submission" date="2015-10" db="EMBL/GenBank/DDBJ databases">
        <authorList>
            <person name="Gilbert D.G."/>
        </authorList>
    </citation>
    <scope>NUCLEOTIDE SEQUENCE</scope>
    <source>
        <strain evidence="1">Phyl III-seqv23</strain>
    </source>
</reference>
<sequence length="28" mass="2950">MAKLTVAVVLIARHEPILAEMSTNGVKG</sequence>
<protein>
    <submittedName>
        <fullName evidence="1">Uncharacterized protein</fullName>
    </submittedName>
</protein>
<proteinExistence type="predicted"/>
<dbReference type="AlphaFoldDB" id="A0A0S4WZA7"/>
<evidence type="ECO:0000313" key="1">
    <source>
        <dbReference type="EMBL" id="CUV56954.1"/>
    </source>
</evidence>
<gene>
    <name evidence="1" type="ORF">RUN215_v1_1050008</name>
</gene>
<dbReference type="EMBL" id="LN899820">
    <property type="protein sequence ID" value="CUV56954.1"/>
    <property type="molecule type" value="Genomic_DNA"/>
</dbReference>
<organism evidence="1">
    <name type="scientific">Ralstonia solanacearum</name>
    <name type="common">Pseudomonas solanacearum</name>
    <dbReference type="NCBI Taxonomy" id="305"/>
    <lineage>
        <taxon>Bacteria</taxon>
        <taxon>Pseudomonadati</taxon>
        <taxon>Pseudomonadota</taxon>
        <taxon>Betaproteobacteria</taxon>
        <taxon>Burkholderiales</taxon>
        <taxon>Burkholderiaceae</taxon>
        <taxon>Ralstonia</taxon>
        <taxon>Ralstonia solanacearum species complex</taxon>
    </lineage>
</organism>
<name>A0A0S4WZA7_RALSL</name>